<keyword evidence="3 16" id="KW-1003">Cell membrane</keyword>
<dbReference type="CDD" id="cd02078">
    <property type="entry name" value="P-type_ATPase_K"/>
    <property type="match status" value="1"/>
</dbReference>
<feature type="binding site" evidence="16">
    <location>
        <position position="358"/>
    </location>
    <ligand>
        <name>ATP</name>
        <dbReference type="ChEBI" id="CHEBI:30616"/>
    </ligand>
</feature>
<evidence type="ECO:0000256" key="12">
    <source>
        <dbReference type="ARBA" id="ARBA00022967"/>
    </source>
</evidence>
<dbReference type="GO" id="GO:0008556">
    <property type="term" value="F:P-type potassium transmembrane transporter activity"/>
    <property type="evidence" value="ECO:0007669"/>
    <property type="project" value="UniProtKB-UniRule"/>
</dbReference>
<feature type="binding site" evidence="16">
    <location>
        <position position="537"/>
    </location>
    <ligand>
        <name>Mg(2+)</name>
        <dbReference type="ChEBI" id="CHEBI:18420"/>
    </ligand>
</feature>
<dbReference type="GO" id="GO:0005886">
    <property type="term" value="C:plasma membrane"/>
    <property type="evidence" value="ECO:0007669"/>
    <property type="project" value="UniProtKB-SubCell"/>
</dbReference>
<keyword evidence="20" id="KW-1185">Reference proteome</keyword>
<dbReference type="InterPro" id="IPR023298">
    <property type="entry name" value="ATPase_P-typ_TM_dom_sf"/>
</dbReference>
<dbReference type="Pfam" id="PF00122">
    <property type="entry name" value="E1-E2_ATPase"/>
    <property type="match status" value="1"/>
</dbReference>
<keyword evidence="4 16" id="KW-0633">Potassium transport</keyword>
<evidence type="ECO:0000256" key="1">
    <source>
        <dbReference type="ARBA" id="ARBA00004651"/>
    </source>
</evidence>
<feature type="domain" description="P-type ATPase A" evidence="18">
    <location>
        <begin position="120"/>
        <end position="218"/>
    </location>
</feature>
<dbReference type="InterPro" id="IPR059000">
    <property type="entry name" value="ATPase_P-type_domA"/>
</dbReference>
<evidence type="ECO:0000256" key="17">
    <source>
        <dbReference type="SAM" id="MobiDB-lite"/>
    </source>
</evidence>
<comment type="catalytic activity">
    <reaction evidence="16">
        <text>K(+)(out) + ATP + H2O = K(+)(in) + ADP + phosphate + H(+)</text>
        <dbReference type="Rhea" id="RHEA:16777"/>
        <dbReference type="ChEBI" id="CHEBI:15377"/>
        <dbReference type="ChEBI" id="CHEBI:15378"/>
        <dbReference type="ChEBI" id="CHEBI:29103"/>
        <dbReference type="ChEBI" id="CHEBI:30616"/>
        <dbReference type="ChEBI" id="CHEBI:43474"/>
        <dbReference type="ChEBI" id="CHEBI:456216"/>
        <dbReference type="EC" id="7.2.2.6"/>
    </reaction>
</comment>
<dbReference type="GO" id="GO:0016887">
    <property type="term" value="F:ATP hydrolysis activity"/>
    <property type="evidence" value="ECO:0007669"/>
    <property type="project" value="InterPro"/>
</dbReference>
<dbReference type="Proteomes" id="UP000326178">
    <property type="component" value="Chromosome"/>
</dbReference>
<feature type="binding site" evidence="16">
    <location>
        <position position="533"/>
    </location>
    <ligand>
        <name>Mg(2+)</name>
        <dbReference type="ChEBI" id="CHEBI:18420"/>
    </ligand>
</feature>
<evidence type="ECO:0000313" key="20">
    <source>
        <dbReference type="Proteomes" id="UP000326178"/>
    </source>
</evidence>
<keyword evidence="15 16" id="KW-0472">Membrane</keyword>
<evidence type="ECO:0000256" key="10">
    <source>
        <dbReference type="ARBA" id="ARBA00022842"/>
    </source>
</evidence>
<feature type="transmembrane region" description="Helical" evidence="16">
    <location>
        <begin position="77"/>
        <end position="96"/>
    </location>
</feature>
<keyword evidence="11 16" id="KW-0630">Potassium</keyword>
<evidence type="ECO:0000256" key="11">
    <source>
        <dbReference type="ARBA" id="ARBA00022958"/>
    </source>
</evidence>
<feature type="binding site" evidence="16">
    <location>
        <position position="406"/>
    </location>
    <ligand>
        <name>ATP</name>
        <dbReference type="ChEBI" id="CHEBI:30616"/>
    </ligand>
</feature>
<dbReference type="InterPro" id="IPR008250">
    <property type="entry name" value="ATPase_P-typ_transduc_dom_A_sf"/>
</dbReference>
<dbReference type="AlphaFoldDB" id="A0A5J6F8C6"/>
<dbReference type="PANTHER" id="PTHR43743">
    <property type="entry name" value="POTASSIUM-TRANSPORTING ATPASE ATP-BINDING SUBUNIT"/>
    <property type="match status" value="1"/>
</dbReference>
<evidence type="ECO:0000259" key="18">
    <source>
        <dbReference type="Pfam" id="PF00122"/>
    </source>
</evidence>
<organism evidence="19 20">
    <name type="scientific">Streptomyces nitrosporeus</name>
    <dbReference type="NCBI Taxonomy" id="28894"/>
    <lineage>
        <taxon>Bacteria</taxon>
        <taxon>Bacillati</taxon>
        <taxon>Actinomycetota</taxon>
        <taxon>Actinomycetes</taxon>
        <taxon>Kitasatosporales</taxon>
        <taxon>Streptomycetaceae</taxon>
        <taxon>Streptomyces</taxon>
    </lineage>
</organism>
<keyword evidence="12 16" id="KW-1278">Translocase</keyword>
<dbReference type="FunFam" id="3.40.1110.10:FF:000007">
    <property type="entry name" value="Potassium-transporting ATPase ATP-binding subunit"/>
    <property type="match status" value="1"/>
</dbReference>
<keyword evidence="9 16" id="KW-0067">ATP-binding</keyword>
<evidence type="ECO:0000256" key="13">
    <source>
        <dbReference type="ARBA" id="ARBA00022989"/>
    </source>
</evidence>
<evidence type="ECO:0000256" key="6">
    <source>
        <dbReference type="ARBA" id="ARBA00022692"/>
    </source>
</evidence>
<dbReference type="NCBIfam" id="TIGR01497">
    <property type="entry name" value="kdpB"/>
    <property type="match status" value="1"/>
</dbReference>
<dbReference type="InterPro" id="IPR018303">
    <property type="entry name" value="ATPase_P-typ_P_site"/>
</dbReference>
<dbReference type="SUPFAM" id="SSF81665">
    <property type="entry name" value="Calcium ATPase, transmembrane domain M"/>
    <property type="match status" value="1"/>
</dbReference>
<dbReference type="PRINTS" id="PR00119">
    <property type="entry name" value="CATATPASE"/>
</dbReference>
<dbReference type="EC" id="7.2.2.6" evidence="16"/>
<evidence type="ECO:0000256" key="8">
    <source>
        <dbReference type="ARBA" id="ARBA00022741"/>
    </source>
</evidence>
<keyword evidence="2 16" id="KW-0813">Transport</keyword>
<dbReference type="RefSeq" id="WP_150487172.1">
    <property type="nucleotide sequence ID" value="NZ_BMUV01000005.1"/>
</dbReference>
<dbReference type="GO" id="GO:0000287">
    <property type="term" value="F:magnesium ion binding"/>
    <property type="evidence" value="ECO:0007669"/>
    <property type="project" value="UniProtKB-UniRule"/>
</dbReference>
<dbReference type="InterPro" id="IPR001757">
    <property type="entry name" value="P_typ_ATPase"/>
</dbReference>
<evidence type="ECO:0000256" key="16">
    <source>
        <dbReference type="HAMAP-Rule" id="MF_00285"/>
    </source>
</evidence>
<dbReference type="SFLD" id="SFLDS00003">
    <property type="entry name" value="Haloacid_Dehalogenase"/>
    <property type="match status" value="1"/>
</dbReference>
<dbReference type="SUPFAM" id="SSF81660">
    <property type="entry name" value="Metal cation-transporting ATPase, ATP-binding domain N"/>
    <property type="match status" value="1"/>
</dbReference>
<protein>
    <recommendedName>
        <fullName evidence="16">Potassium-transporting ATPase ATP-binding subunit</fullName>
        <ecNumber evidence="16">7.2.2.6</ecNumber>
    </recommendedName>
    <alternativeName>
        <fullName evidence="16">ATP phosphohydrolase [potassium-transporting] B chain</fullName>
    </alternativeName>
    <alternativeName>
        <fullName evidence="16">Potassium-binding and translocating subunit B</fullName>
    </alternativeName>
    <alternativeName>
        <fullName evidence="16">Potassium-translocating ATPase B chain</fullName>
    </alternativeName>
</protein>
<dbReference type="InterPro" id="IPR006391">
    <property type="entry name" value="P-type_ATPase_bsu_IA"/>
</dbReference>
<accession>A0A5J6F8C6</accession>
<keyword evidence="13 16" id="KW-1133">Transmembrane helix</keyword>
<comment type="subcellular location">
    <subcellularLocation>
        <location evidence="1 16">Cell membrane</location>
        <topology evidence="1 16">Multi-pass membrane protein</topology>
    </subcellularLocation>
</comment>
<gene>
    <name evidence="16 19" type="primary">kdpB</name>
    <name evidence="19" type="ORF">CP967_07365</name>
</gene>
<feature type="transmembrane region" description="Helical" evidence="16">
    <location>
        <begin position="671"/>
        <end position="694"/>
    </location>
</feature>
<keyword evidence="14 16" id="KW-0406">Ion transport</keyword>
<dbReference type="Gene3D" id="2.70.150.10">
    <property type="entry name" value="Calcium-transporting ATPase, cytoplasmic transduction domain A"/>
    <property type="match status" value="1"/>
</dbReference>
<name>A0A5J6F8C6_9ACTN</name>
<evidence type="ECO:0000256" key="9">
    <source>
        <dbReference type="ARBA" id="ARBA00022840"/>
    </source>
</evidence>
<dbReference type="Gene3D" id="3.40.1110.10">
    <property type="entry name" value="Calcium-transporting ATPase, cytoplasmic domain N"/>
    <property type="match status" value="1"/>
</dbReference>
<comment type="function">
    <text evidence="16">Part of the high-affinity ATP-driven potassium transport (or Kdp) system, which catalyzes the hydrolysis of ATP coupled with the electrogenic transport of potassium into the cytoplasm. This subunit is responsible for energy coupling to the transport system and for the release of the potassium ions to the cytoplasm.</text>
</comment>
<dbReference type="SFLD" id="SFLDF00027">
    <property type="entry name" value="p-type_atpase"/>
    <property type="match status" value="1"/>
</dbReference>
<evidence type="ECO:0000256" key="2">
    <source>
        <dbReference type="ARBA" id="ARBA00022448"/>
    </source>
</evidence>
<dbReference type="Gene3D" id="3.40.50.1000">
    <property type="entry name" value="HAD superfamily/HAD-like"/>
    <property type="match status" value="1"/>
</dbReference>
<feature type="transmembrane region" description="Helical" evidence="16">
    <location>
        <begin position="629"/>
        <end position="651"/>
    </location>
</feature>
<dbReference type="HAMAP" id="MF_00285">
    <property type="entry name" value="KdpB"/>
    <property type="match status" value="1"/>
</dbReference>
<feature type="transmembrane region" description="Helical" evidence="16">
    <location>
        <begin position="599"/>
        <end position="617"/>
    </location>
</feature>
<dbReference type="GO" id="GO:0005524">
    <property type="term" value="F:ATP binding"/>
    <property type="evidence" value="ECO:0007669"/>
    <property type="project" value="UniProtKB-UniRule"/>
</dbReference>
<evidence type="ECO:0000256" key="5">
    <source>
        <dbReference type="ARBA" id="ARBA00022553"/>
    </source>
</evidence>
<sequence>MSVTVHAPTPQQDRPAGRQQGGGSPKGLFDPGQLLRSLPDAVRKLDPRVMAKSPVMFVVLTGSVLTTVLAALDPGDWFGWAITAWLWLTTLFANLAEAVAEGRGKAQADTLRAARTGAVARRVIGRNEERVPGTDLRVGDLVVCEAGDLVPGDGDVVEGVASVDESAITGESAPVIRESGGDRSAVTGGTRVLSDRIVVRITAEPGETFIDRMIGLVEGAARQKTPNETALDILLASLTVVFLLAVVTLQPFAVYAGREQSMTVLAALLVCLIPTTIGALLSAIGIAGMDRLVQRNVLAMSGRAVEAAGDVSTLLLDKTGTITMGSRQAAEFLPVKGVTGTELAEAAQLSSLADETPEGRSVVSLAERDHGLRARHRDEQTGAEWVPFTAQTRMSGVDTGGRLVRKGAAGSVTAWVTGRGGSVPPDAEVLTELIAKAGGTPLLVAVEDSRGARVLGVIHLKDVVKPGMRERFAELRRMGIRTVMITGDNPLTAKAVAEEAGVDDYLAEATPEDKMALIKREQAGGRLVAMTGDGTNDAPALAQADVGVAMNTGTSAAKEAGNMVDLDSDPTKLIEIVAIGKQLLITRGALTTFSIANDVAKYFAIIPAMFAAVYPGLDKLNIMDLSSPRTAILSAVIFNALIIVALVPLALKGVRYRPAGADRMLRRNLAVYGLGGLVAPFIGIKLIDLVLSLIPGLR</sequence>
<feature type="transmembrane region" description="Helical" evidence="16">
    <location>
        <begin position="233"/>
        <end position="256"/>
    </location>
</feature>
<keyword evidence="7 16" id="KW-0479">Metal-binding</keyword>
<evidence type="ECO:0000256" key="14">
    <source>
        <dbReference type="ARBA" id="ARBA00023065"/>
    </source>
</evidence>
<reference evidence="19 20" key="1">
    <citation type="submission" date="2017-09" db="EMBL/GenBank/DDBJ databases">
        <authorList>
            <person name="Lee N."/>
            <person name="Cho B.-K."/>
        </authorList>
    </citation>
    <scope>NUCLEOTIDE SEQUENCE [LARGE SCALE GENOMIC DNA]</scope>
    <source>
        <strain evidence="19 20">ATCC 12769</strain>
    </source>
</reference>
<dbReference type="KEGG" id="snk:CP967_07365"/>
<keyword evidence="5 16" id="KW-0597">Phosphoprotein</keyword>
<proteinExistence type="inferred from homology"/>
<evidence type="ECO:0000256" key="3">
    <source>
        <dbReference type="ARBA" id="ARBA00022475"/>
    </source>
</evidence>
<keyword evidence="6 16" id="KW-0812">Transmembrane</keyword>
<dbReference type="SFLD" id="SFLDG00002">
    <property type="entry name" value="C1.7:_P-type_atpase_like"/>
    <property type="match status" value="1"/>
</dbReference>
<comment type="subunit">
    <text evidence="16">The system is composed of three essential subunits: KdpA, KdpB and KdpC.</text>
</comment>
<dbReference type="InterPro" id="IPR023214">
    <property type="entry name" value="HAD_sf"/>
</dbReference>
<feature type="transmembrane region" description="Helical" evidence="16">
    <location>
        <begin position="262"/>
        <end position="286"/>
    </location>
</feature>
<feature type="binding site" evidence="16">
    <location>
        <position position="354"/>
    </location>
    <ligand>
        <name>ATP</name>
        <dbReference type="ChEBI" id="CHEBI:30616"/>
    </ligand>
</feature>
<feature type="region of interest" description="Disordered" evidence="17">
    <location>
        <begin position="1"/>
        <end position="32"/>
    </location>
</feature>
<keyword evidence="8 16" id="KW-0547">Nucleotide-binding</keyword>
<feature type="transmembrane region" description="Helical" evidence="16">
    <location>
        <begin position="53"/>
        <end position="71"/>
    </location>
</feature>
<dbReference type="EMBL" id="CP023702">
    <property type="protein sequence ID" value="QEU71804.1"/>
    <property type="molecule type" value="Genomic_DNA"/>
</dbReference>
<evidence type="ECO:0000256" key="7">
    <source>
        <dbReference type="ARBA" id="ARBA00022723"/>
    </source>
</evidence>
<dbReference type="InterPro" id="IPR023299">
    <property type="entry name" value="ATPase_P-typ_cyto_dom_N"/>
</dbReference>
<dbReference type="PANTHER" id="PTHR43743:SF1">
    <property type="entry name" value="POTASSIUM-TRANSPORTING ATPASE ATP-BINDING SUBUNIT"/>
    <property type="match status" value="1"/>
</dbReference>
<dbReference type="InterPro" id="IPR036412">
    <property type="entry name" value="HAD-like_sf"/>
</dbReference>
<dbReference type="SUPFAM" id="SSF56784">
    <property type="entry name" value="HAD-like"/>
    <property type="match status" value="1"/>
</dbReference>
<dbReference type="InterPro" id="IPR044492">
    <property type="entry name" value="P_typ_ATPase_HD_dom"/>
</dbReference>
<dbReference type="SUPFAM" id="SSF81653">
    <property type="entry name" value="Calcium ATPase, transduction domain A"/>
    <property type="match status" value="1"/>
</dbReference>
<dbReference type="Pfam" id="PF00702">
    <property type="entry name" value="Hydrolase"/>
    <property type="match status" value="1"/>
</dbReference>
<dbReference type="NCBIfam" id="TIGR01494">
    <property type="entry name" value="ATPase_P-type"/>
    <property type="match status" value="2"/>
</dbReference>
<evidence type="ECO:0000256" key="15">
    <source>
        <dbReference type="ARBA" id="ARBA00023136"/>
    </source>
</evidence>
<dbReference type="FunFam" id="2.70.150.10:FF:000033">
    <property type="entry name" value="Potassium-transporting ATPase ATP-binding subunit"/>
    <property type="match status" value="1"/>
</dbReference>
<dbReference type="PROSITE" id="PS00154">
    <property type="entry name" value="ATPASE_E1_E2"/>
    <property type="match status" value="1"/>
</dbReference>
<evidence type="ECO:0000313" key="19">
    <source>
        <dbReference type="EMBL" id="QEU71804.1"/>
    </source>
</evidence>
<comment type="similarity">
    <text evidence="16">Belongs to the cation transport ATPase (P-type) (TC 3.A.3) family. Type IA subfamily.</text>
</comment>
<dbReference type="OrthoDB" id="9814270at2"/>
<feature type="binding site" evidence="16">
    <location>
        <begin position="388"/>
        <end position="395"/>
    </location>
    <ligand>
        <name>ATP</name>
        <dbReference type="ChEBI" id="CHEBI:30616"/>
    </ligand>
</feature>
<feature type="active site" description="4-aspartylphosphate intermediate" evidence="16">
    <location>
        <position position="317"/>
    </location>
</feature>
<evidence type="ECO:0000256" key="4">
    <source>
        <dbReference type="ARBA" id="ARBA00022538"/>
    </source>
</evidence>
<keyword evidence="10 16" id="KW-0460">Magnesium</keyword>